<dbReference type="PROSITE" id="PS50011">
    <property type="entry name" value="PROTEIN_KINASE_DOM"/>
    <property type="match status" value="1"/>
</dbReference>
<dbReference type="Proteomes" id="UP001189429">
    <property type="component" value="Unassembled WGS sequence"/>
</dbReference>
<accession>A0ABN9QB78</accession>
<dbReference type="PANTHER" id="PTHR24346">
    <property type="entry name" value="MAP/MICROTUBULE AFFINITY-REGULATING KINASE"/>
    <property type="match status" value="1"/>
</dbReference>
<evidence type="ECO:0000313" key="4">
    <source>
        <dbReference type="EMBL" id="CAK0802870.1"/>
    </source>
</evidence>
<evidence type="ECO:0000313" key="5">
    <source>
        <dbReference type="Proteomes" id="UP001189429"/>
    </source>
</evidence>
<dbReference type="InterPro" id="IPR000719">
    <property type="entry name" value="Prot_kinase_dom"/>
</dbReference>
<name>A0ABN9QB78_9DINO</name>
<dbReference type="Gene3D" id="1.10.510.10">
    <property type="entry name" value="Transferase(Phosphotransferase) domain 1"/>
    <property type="match status" value="1"/>
</dbReference>
<evidence type="ECO:0000259" key="3">
    <source>
        <dbReference type="PROSITE" id="PS50011"/>
    </source>
</evidence>
<keyword evidence="2" id="KW-0067">ATP-binding</keyword>
<reference evidence="4" key="1">
    <citation type="submission" date="2023-10" db="EMBL/GenBank/DDBJ databases">
        <authorList>
            <person name="Chen Y."/>
            <person name="Shah S."/>
            <person name="Dougan E. K."/>
            <person name="Thang M."/>
            <person name="Chan C."/>
        </authorList>
    </citation>
    <scope>NUCLEOTIDE SEQUENCE [LARGE SCALE GENOMIC DNA]</scope>
</reference>
<dbReference type="InterPro" id="IPR011009">
    <property type="entry name" value="Kinase-like_dom_sf"/>
</dbReference>
<evidence type="ECO:0000256" key="1">
    <source>
        <dbReference type="ARBA" id="ARBA00022741"/>
    </source>
</evidence>
<protein>
    <recommendedName>
        <fullName evidence="3">Protein kinase domain-containing protein</fullName>
    </recommendedName>
</protein>
<dbReference type="EMBL" id="CAUYUJ010002892">
    <property type="protein sequence ID" value="CAK0802870.1"/>
    <property type="molecule type" value="Genomic_DNA"/>
</dbReference>
<comment type="caution">
    <text evidence="4">The sequence shown here is derived from an EMBL/GenBank/DDBJ whole genome shotgun (WGS) entry which is preliminary data.</text>
</comment>
<gene>
    <name evidence="4" type="ORF">PCOR1329_LOCUS10234</name>
</gene>
<dbReference type="PANTHER" id="PTHR24346:SF30">
    <property type="entry name" value="MATERNAL EMBRYONIC LEUCINE ZIPPER KINASE"/>
    <property type="match status" value="1"/>
</dbReference>
<keyword evidence="1" id="KW-0547">Nucleotide-binding</keyword>
<dbReference type="SUPFAM" id="SSF56112">
    <property type="entry name" value="Protein kinase-like (PK-like)"/>
    <property type="match status" value="1"/>
</dbReference>
<feature type="domain" description="Protein kinase" evidence="3">
    <location>
        <begin position="217"/>
        <end position="488"/>
    </location>
</feature>
<dbReference type="Pfam" id="PF00069">
    <property type="entry name" value="Pkinase"/>
    <property type="match status" value="1"/>
</dbReference>
<evidence type="ECO:0000256" key="2">
    <source>
        <dbReference type="ARBA" id="ARBA00022840"/>
    </source>
</evidence>
<sequence length="488" mass="53373">MSGTRALGLPPAASRGIVEAYVARVAPQLPEGFAFATLAPWVSPHRPERLVTPHAGHWDAGEVASLLSGASLLVPCTLETKHEKRMIQKLLKQIEPSSNLRVALLQLLEIPGAMNKEYVQMLMARHDALLALGADVVILDPSDEKDRLYAELNQEQAWVEVNFQRVQCMVKDADAAAQAALEYHHELLWESIPKTMMHAFPPINPNLVETASSVGDYQLMHRLDTVSGNVFLASRSETEKVVLKVYDKADFLDAGDVENTYRELRFLRDELRHPHIVRCICVLHSFSRVYLALQVGGKKNLSQHLLNRPGCRLDLQDAVDCTAQIAGALAYCHSRNIVHRQVSLDHVVVDDQSETLFCRLVDFFRATRCVESTPLTTVCGDLPCIAPETVLETSYVAKPADCWSLGVVLLEAAGGMGSMRRAVGWPDDAGLEPAAARIRTFFSRDGSHARALAVVGGVLSHAVLARLSGLLEPEPAARASAGAPLQAS</sequence>
<organism evidence="4 5">
    <name type="scientific">Prorocentrum cordatum</name>
    <dbReference type="NCBI Taxonomy" id="2364126"/>
    <lineage>
        <taxon>Eukaryota</taxon>
        <taxon>Sar</taxon>
        <taxon>Alveolata</taxon>
        <taxon>Dinophyceae</taxon>
        <taxon>Prorocentrales</taxon>
        <taxon>Prorocentraceae</taxon>
        <taxon>Prorocentrum</taxon>
    </lineage>
</organism>
<proteinExistence type="predicted"/>
<keyword evidence="5" id="KW-1185">Reference proteome</keyword>